<evidence type="ECO:0000256" key="4">
    <source>
        <dbReference type="ARBA" id="ARBA00022989"/>
    </source>
</evidence>
<feature type="transmembrane region" description="Helical" evidence="8">
    <location>
        <begin position="368"/>
        <end position="391"/>
    </location>
</feature>
<keyword evidence="6" id="KW-0675">Receptor</keyword>
<dbReference type="InterPro" id="IPR052192">
    <property type="entry name" value="Insect_Ionotropic_Sensory_Rcpt"/>
</dbReference>
<gene>
    <name evidence="9" type="ORF">ANN_00090</name>
</gene>
<keyword evidence="3 8" id="KW-0812">Transmembrane</keyword>
<evidence type="ECO:0000256" key="6">
    <source>
        <dbReference type="ARBA" id="ARBA00023170"/>
    </source>
</evidence>
<dbReference type="Proteomes" id="UP001148838">
    <property type="component" value="Unassembled WGS sequence"/>
</dbReference>
<reference evidence="9 10" key="1">
    <citation type="journal article" date="2022" name="Allergy">
        <title>Genome assembly and annotation of Periplaneta americana reveal a comprehensive cockroach allergen profile.</title>
        <authorList>
            <person name="Wang L."/>
            <person name="Xiong Q."/>
            <person name="Saelim N."/>
            <person name="Wang L."/>
            <person name="Nong W."/>
            <person name="Wan A.T."/>
            <person name="Shi M."/>
            <person name="Liu X."/>
            <person name="Cao Q."/>
            <person name="Hui J.H.L."/>
            <person name="Sookrung N."/>
            <person name="Leung T.F."/>
            <person name="Tungtrongchitr A."/>
            <person name="Tsui S.K.W."/>
        </authorList>
    </citation>
    <scope>NUCLEOTIDE SEQUENCE [LARGE SCALE GENOMIC DNA]</scope>
    <source>
        <strain evidence="9">PWHHKU_190912</strain>
    </source>
</reference>
<feature type="transmembrane region" description="Helical" evidence="8">
    <location>
        <begin position="622"/>
        <end position="645"/>
    </location>
</feature>
<keyword evidence="5 8" id="KW-0472">Membrane</keyword>
<proteinExistence type="predicted"/>
<evidence type="ECO:0000256" key="2">
    <source>
        <dbReference type="ARBA" id="ARBA00022475"/>
    </source>
</evidence>
<protein>
    <submittedName>
        <fullName evidence="9">Uncharacterized protein</fullName>
    </submittedName>
</protein>
<comment type="subcellular location">
    <subcellularLocation>
        <location evidence="1">Cell membrane</location>
        <topology evidence="1">Multi-pass membrane protein</topology>
    </subcellularLocation>
</comment>
<dbReference type="PANTHER" id="PTHR42643">
    <property type="entry name" value="IONOTROPIC RECEPTOR 20A-RELATED"/>
    <property type="match status" value="1"/>
</dbReference>
<keyword evidence="7" id="KW-0325">Glycoprotein</keyword>
<dbReference type="Gene3D" id="1.10.287.70">
    <property type="match status" value="1"/>
</dbReference>
<name>A0ABQ8TSK6_PERAM</name>
<feature type="transmembrane region" description="Helical" evidence="8">
    <location>
        <begin position="500"/>
        <end position="516"/>
    </location>
</feature>
<keyword evidence="10" id="KW-1185">Reference proteome</keyword>
<evidence type="ECO:0000256" key="8">
    <source>
        <dbReference type="SAM" id="Phobius"/>
    </source>
</evidence>
<organism evidence="9 10">
    <name type="scientific">Periplaneta americana</name>
    <name type="common">American cockroach</name>
    <name type="synonym">Blatta americana</name>
    <dbReference type="NCBI Taxonomy" id="6978"/>
    <lineage>
        <taxon>Eukaryota</taxon>
        <taxon>Metazoa</taxon>
        <taxon>Ecdysozoa</taxon>
        <taxon>Arthropoda</taxon>
        <taxon>Hexapoda</taxon>
        <taxon>Insecta</taxon>
        <taxon>Pterygota</taxon>
        <taxon>Neoptera</taxon>
        <taxon>Polyneoptera</taxon>
        <taxon>Dictyoptera</taxon>
        <taxon>Blattodea</taxon>
        <taxon>Blattoidea</taxon>
        <taxon>Blattidae</taxon>
        <taxon>Blattinae</taxon>
        <taxon>Periplaneta</taxon>
    </lineage>
</organism>
<dbReference type="EMBL" id="JAJSOF020000003">
    <property type="protein sequence ID" value="KAJ4448700.1"/>
    <property type="molecule type" value="Genomic_DNA"/>
</dbReference>
<evidence type="ECO:0000256" key="7">
    <source>
        <dbReference type="ARBA" id="ARBA00023180"/>
    </source>
</evidence>
<keyword evidence="2" id="KW-1003">Cell membrane</keyword>
<dbReference type="PANTHER" id="PTHR42643:SF24">
    <property type="entry name" value="IONOTROPIC RECEPTOR 60A"/>
    <property type="match status" value="1"/>
</dbReference>
<evidence type="ECO:0000256" key="3">
    <source>
        <dbReference type="ARBA" id="ARBA00022692"/>
    </source>
</evidence>
<sequence>MLQGLSANIKLPESHQDLSHALLAVSKRIFTNAQPVVLSLPVQYAIVVLSDRMNSERKYGQLLYTAIAQNSLCNPYNDSLNIAMYPPAHMSYALSRDYSLNFSNSFIEGVDTLLENLQTEGQWPVLVSPTSFISREGEYKNFIFTVNYKNNDFTDLEVDINYQLRFQYINMIQNPKGHFIVVVLGDPGTEKVAQNIFQYFFDNNHFDTAVILREPEVRFINVFYPSNFCVIPPRPTLLGIWIEDKEGERFLENADFNKEAIERNLTGCCFEVMNTESDPFVILDNKDYSPRKAKGLDVRLLEIFTKFVRASSKNCVENSVHITVRNNMAELYLHSPDSELTTPYFTRSYKFFVPIAQIYPRWASLTRVFTTLAWVSILVCIVFTSLISQALTSCMSVNDPNRYSGVVHNWLNTWCVILGVGVDKMPRSTCLRIFFLSWIIYSICVNTIFQAFFTSYMVDPGRQHQIDTLQEILDNNHTFLFHEVHTFLAYTSMYDIENRAFMTMPYINIMIIAFASEQNAVMMNEDFFTYYSKKLCGPTEPPVYHKFSGQAIQLHVQMIISGGRYLFFKFNQVLGRLVQAGVPRKLMSDIIDPLGHVTANRAAVDLSEEYVPLSLSIMQSPFLLLFLGLFVSVMVFLAEMTISYAQKSGLLLLWKV</sequence>
<accession>A0ABQ8TSK6</accession>
<evidence type="ECO:0000313" key="9">
    <source>
        <dbReference type="EMBL" id="KAJ4448700.1"/>
    </source>
</evidence>
<evidence type="ECO:0000256" key="5">
    <source>
        <dbReference type="ARBA" id="ARBA00023136"/>
    </source>
</evidence>
<evidence type="ECO:0000313" key="10">
    <source>
        <dbReference type="Proteomes" id="UP001148838"/>
    </source>
</evidence>
<evidence type="ECO:0000256" key="1">
    <source>
        <dbReference type="ARBA" id="ARBA00004651"/>
    </source>
</evidence>
<comment type="caution">
    <text evidence="9">The sequence shown here is derived from an EMBL/GenBank/DDBJ whole genome shotgun (WGS) entry which is preliminary data.</text>
</comment>
<feature type="transmembrane region" description="Helical" evidence="8">
    <location>
        <begin position="433"/>
        <end position="453"/>
    </location>
</feature>
<keyword evidence="4 8" id="KW-1133">Transmembrane helix</keyword>